<comment type="caution">
    <text evidence="5">The sequence shown here is derived from an EMBL/GenBank/DDBJ whole genome shotgun (WGS) entry which is preliminary data.</text>
</comment>
<dbReference type="InterPro" id="IPR002125">
    <property type="entry name" value="CMP_dCMP_dom"/>
</dbReference>
<dbReference type="Pfam" id="PF00383">
    <property type="entry name" value="dCMP_cyt_deam_1"/>
    <property type="match status" value="1"/>
</dbReference>
<evidence type="ECO:0000313" key="6">
    <source>
        <dbReference type="Proteomes" id="UP001642484"/>
    </source>
</evidence>
<dbReference type="Gene3D" id="3.40.140.10">
    <property type="entry name" value="Cytidine Deaminase, domain 2"/>
    <property type="match status" value="1"/>
</dbReference>
<dbReference type="Proteomes" id="UP001642484">
    <property type="component" value="Unassembled WGS sequence"/>
</dbReference>
<dbReference type="SUPFAM" id="SSF53927">
    <property type="entry name" value="Cytidine deaminase-like"/>
    <property type="match status" value="1"/>
</dbReference>
<dbReference type="PROSITE" id="PS51747">
    <property type="entry name" value="CYT_DCMP_DEAMINASES_2"/>
    <property type="match status" value="1"/>
</dbReference>
<dbReference type="InterPro" id="IPR016193">
    <property type="entry name" value="Cytidine_deaminase-like"/>
</dbReference>
<sequence>MAFNHPGYTEWLAAETKLDAMPPLKRPAASTPSSKRRTRKTSTSLTLSIEDFHQLGDFAEAGLEAVRLALERADKALSDGRVPISGAAVEMKKTGALHVVAVGQNGRIPPLPSEETGYPTDHGETAAIREIEDVSKVDWSQVVFATSLSPCVMCGAALTWLWSLGLRRIVVAESLNFSGTADMLAKLDGMTVVRLSSVKAQSMMMKFSTKYPWDWAADIGEIPPSDLKFSQSLEERSESLRVLMAKMQSLMTPKGHVHCIAAVVSAKGIHASAEDERSQSGGNETRSAVMLAMGQAGSQVNLRECVLVFMAPGTVETNLDDFGSVSIGACKLFRPAKVVVTAPPVDELRASLEGAGIPVLVADT</sequence>
<evidence type="ECO:0000259" key="4">
    <source>
        <dbReference type="PROSITE" id="PS51747"/>
    </source>
</evidence>
<proteinExistence type="predicted"/>
<evidence type="ECO:0000256" key="3">
    <source>
        <dbReference type="SAM" id="MobiDB-lite"/>
    </source>
</evidence>
<dbReference type="PROSITE" id="PS00903">
    <property type="entry name" value="CYT_DCMP_DEAMINASES_1"/>
    <property type="match status" value="1"/>
</dbReference>
<dbReference type="EMBL" id="CAXAMN010023228">
    <property type="protein sequence ID" value="CAK9075973.1"/>
    <property type="molecule type" value="Genomic_DNA"/>
</dbReference>
<feature type="region of interest" description="Disordered" evidence="3">
    <location>
        <begin position="19"/>
        <end position="42"/>
    </location>
</feature>
<accession>A0ABP0PIY0</accession>
<name>A0ABP0PIY0_9DINO</name>
<evidence type="ECO:0000313" key="5">
    <source>
        <dbReference type="EMBL" id="CAK9075973.1"/>
    </source>
</evidence>
<organism evidence="5 6">
    <name type="scientific">Durusdinium trenchii</name>
    <dbReference type="NCBI Taxonomy" id="1381693"/>
    <lineage>
        <taxon>Eukaryota</taxon>
        <taxon>Sar</taxon>
        <taxon>Alveolata</taxon>
        <taxon>Dinophyceae</taxon>
        <taxon>Suessiales</taxon>
        <taxon>Symbiodiniaceae</taxon>
        <taxon>Durusdinium</taxon>
    </lineage>
</organism>
<keyword evidence="6" id="KW-1185">Reference proteome</keyword>
<reference evidence="5 6" key="1">
    <citation type="submission" date="2024-02" db="EMBL/GenBank/DDBJ databases">
        <authorList>
            <person name="Chen Y."/>
            <person name="Shah S."/>
            <person name="Dougan E. K."/>
            <person name="Thang M."/>
            <person name="Chan C."/>
        </authorList>
    </citation>
    <scope>NUCLEOTIDE SEQUENCE [LARGE SCALE GENOMIC DNA]</scope>
</reference>
<evidence type="ECO:0000256" key="1">
    <source>
        <dbReference type="ARBA" id="ARBA00022723"/>
    </source>
</evidence>
<keyword evidence="2" id="KW-0862">Zinc</keyword>
<protein>
    <recommendedName>
        <fullName evidence="4">CMP/dCMP-type deaminase domain-containing protein</fullName>
    </recommendedName>
</protein>
<gene>
    <name evidence="5" type="ORF">CCMP2556_LOCUS37426</name>
</gene>
<feature type="domain" description="CMP/dCMP-type deaminase" evidence="4">
    <location>
        <begin position="60"/>
        <end position="191"/>
    </location>
</feature>
<keyword evidence="1" id="KW-0479">Metal-binding</keyword>
<dbReference type="InterPro" id="IPR016192">
    <property type="entry name" value="APOBEC/CMP_deaminase_Zn-bd"/>
</dbReference>
<evidence type="ECO:0000256" key="2">
    <source>
        <dbReference type="ARBA" id="ARBA00022833"/>
    </source>
</evidence>